<dbReference type="Pfam" id="PF00078">
    <property type="entry name" value="RVT_1"/>
    <property type="match status" value="1"/>
</dbReference>
<dbReference type="PANTHER" id="PTHR33481:SF1">
    <property type="entry name" value="ENDONUCLEASE_EXONUCLEASE_PHOSPHATASE DOMAIN-CONTAINING PROTEIN-RELATED"/>
    <property type="match status" value="1"/>
</dbReference>
<accession>A0A0B8N0Z3</accession>
<dbReference type="SUPFAM" id="SSF56672">
    <property type="entry name" value="DNA/RNA polymerases"/>
    <property type="match status" value="1"/>
</dbReference>
<feature type="domain" description="Reverse transcriptase" evidence="2">
    <location>
        <begin position="1037"/>
        <end position="1318"/>
    </location>
</feature>
<keyword evidence="3" id="KW-0808">Transferase</keyword>
<name>A0A0B8N0Z3_TALPI</name>
<feature type="compositionally biased region" description="Basic and acidic residues" evidence="1">
    <location>
        <begin position="13"/>
        <end position="22"/>
    </location>
</feature>
<dbReference type="EMBL" id="DF933824">
    <property type="protein sequence ID" value="GAM37718.1"/>
    <property type="molecule type" value="Genomic_DNA"/>
</dbReference>
<dbReference type="InterPro" id="IPR043502">
    <property type="entry name" value="DNA/RNA_pol_sf"/>
</dbReference>
<feature type="region of interest" description="Disordered" evidence="1">
    <location>
        <begin position="93"/>
        <end position="204"/>
    </location>
</feature>
<feature type="compositionally biased region" description="Polar residues" evidence="1">
    <location>
        <begin position="140"/>
        <end position="156"/>
    </location>
</feature>
<proteinExistence type="predicted"/>
<dbReference type="Proteomes" id="UP000053095">
    <property type="component" value="Unassembled WGS sequence"/>
</dbReference>
<evidence type="ECO:0000256" key="1">
    <source>
        <dbReference type="SAM" id="MobiDB-lite"/>
    </source>
</evidence>
<dbReference type="PROSITE" id="PS50878">
    <property type="entry name" value="RT_POL"/>
    <property type="match status" value="1"/>
</dbReference>
<protein>
    <submittedName>
        <fullName evidence="3">Reverse transcriptase</fullName>
    </submittedName>
</protein>
<dbReference type="InterPro" id="IPR000477">
    <property type="entry name" value="RT_dom"/>
</dbReference>
<keyword evidence="4" id="KW-1185">Reference proteome</keyword>
<keyword evidence="3" id="KW-0695">RNA-directed DNA polymerase</keyword>
<dbReference type="Pfam" id="PF14529">
    <property type="entry name" value="Exo_endo_phos_2"/>
    <property type="match status" value="1"/>
</dbReference>
<gene>
    <name evidence="3" type="ORF">TCE0_028r07861</name>
</gene>
<dbReference type="PANTHER" id="PTHR33481">
    <property type="entry name" value="REVERSE TRANSCRIPTASE"/>
    <property type="match status" value="1"/>
</dbReference>
<dbReference type="InterPro" id="IPR005135">
    <property type="entry name" value="Endo/exonuclease/phosphatase"/>
</dbReference>
<dbReference type="GO" id="GO:0003964">
    <property type="term" value="F:RNA-directed DNA polymerase activity"/>
    <property type="evidence" value="ECO:0007669"/>
    <property type="project" value="UniProtKB-KW"/>
</dbReference>
<dbReference type="CDD" id="cd01650">
    <property type="entry name" value="RT_nLTR_like"/>
    <property type="match status" value="1"/>
</dbReference>
<dbReference type="Gene3D" id="3.60.10.10">
    <property type="entry name" value="Endonuclease/exonuclease/phosphatase"/>
    <property type="match status" value="1"/>
</dbReference>
<keyword evidence="3" id="KW-0548">Nucleotidyltransferase</keyword>
<sequence>MGPNGVANPDFTEGNRQKRTRQDSGGASAYTGIPGLWKDYVMGAMAPIEAQLGKNEDVLKAYMGLVQACITRIDSLEKTVQALQPVANLASSALPPHDVGVSSSPPSPTPKDGLVPAQNGQAPVASGLAPSLIGYHDPPQYQSMGNHQNQASPAPESTQGTTLTAQSTQAATATKSLPPAPPLPPKPTPKSWVTAAGDAQQASAGEWKTVQYGRQKAVPIAPSKPGQPTAKPVNTRSKEERRLIFRRQAPTTTARHDTRDIQLALNRAFVGAGLPDFIRAVNAGYAASGHLTVLLKEGAPSGLVVPAYNDMLIAAVREVDIAVISVEVSEQWQRIKVHGVPIRRYMNSSHGLEMAREEIEYETAYKLKRDPTWLKSPRNIRAGGRLFATIVVTVGSKDEARRMLKGRLRFGGHHYATEAYWDTNPESVCIRCCGIGHASHLECRNSPPRCTICAGDHEALSHGCNVIGCSIGLGKPCQHSQIRQARKQAIQQARNRKLQHLIPPNETLAVIPPRPPPTLEAIGPLGTDRPAIGALDDTDTPMSQESSLEAALEAGAAIACLQEPLSGNGEVSHPGFLFYWPEGPRKHARVVTAVRKDIVNKVVIEARTDLINHPYFIVVDVVERGRRTRVVNCYDNVLGPRYTYTGSSRHTRRALTDVDWDPILRGRCLILGDFNAHSPVWNGLNEQRKDAEPLERLIKKHDLFVNNELDVPTRPWKMGSSRDRIRGEKVPSTSIIDLTISNQVLGPLESWVVDKEGPTASDHVVIWASWGSLEEEDEPGEVMITGWQIDPLLEDKEAFSAIERTWGGLRGTRPPLTDECSLGDVEDEADWVERTLTDVLDEHAKLIKLCARSERWWGPQTVDARSAYSKTYRAYQAGDISEKDLQEARKTYYTAIRRAKRECWEAFLQGTNEGSLPEQKRCWAALQYTKSTSSGTTPALIDPVTKDVIAATFKEKEAIFRGQAFPQAPEQTLGEDIQRIELPGPGHAHELATAAAVGKALLSQGVEKAPGMDRLNFKAIRLLWRLDQARIVALIRQCLRLGIHPMAWKSAKGILLRKPGKPLYTLAKAYRVISLLNCLGKVAEKLVADLITDFAETQGLFHEGQFGGRRQRSAVDAVACLIDEIEQAWGEGKLGACLFMDIMGAFDHVVRQKLIGGLWGMGIDGDLVRWVDSFLSNRRALLVIDGHAGDEAPINSGLPQGSPVSPVLFVLYIQLLAAAIEAAVPGVRGISFVDDQGLITAASSIKEACKTLQQAAKVAIEWGVENGVQFDHGKTEAAFFARWQDRRYRREIRGAKIIVGGVRASIQSETVHWLGVVLDRRLTLRSHYTISIQKAQGTEMRLRKLCRANGLTPELV</sequence>
<evidence type="ECO:0000313" key="4">
    <source>
        <dbReference type="Proteomes" id="UP000053095"/>
    </source>
</evidence>
<organism evidence="3 4">
    <name type="scientific">Talaromyces pinophilus</name>
    <name type="common">Penicillium pinophilum</name>
    <dbReference type="NCBI Taxonomy" id="128442"/>
    <lineage>
        <taxon>Eukaryota</taxon>
        <taxon>Fungi</taxon>
        <taxon>Dikarya</taxon>
        <taxon>Ascomycota</taxon>
        <taxon>Pezizomycotina</taxon>
        <taxon>Eurotiomycetes</taxon>
        <taxon>Eurotiomycetidae</taxon>
        <taxon>Eurotiales</taxon>
        <taxon>Trichocomaceae</taxon>
        <taxon>Talaromyces</taxon>
        <taxon>Talaromyces sect. Talaromyces</taxon>
    </lineage>
</organism>
<reference evidence="4" key="1">
    <citation type="journal article" date="2015" name="Genome Announc.">
        <title>Draft genome sequence of Talaromyces cellulolyticus strain Y-94, a source of lignocellulosic biomass-degrading enzymes.</title>
        <authorList>
            <person name="Fujii T."/>
            <person name="Koike H."/>
            <person name="Sawayama S."/>
            <person name="Yano S."/>
            <person name="Inoue H."/>
        </authorList>
    </citation>
    <scope>NUCLEOTIDE SEQUENCE [LARGE SCALE GENOMIC DNA]</scope>
    <source>
        <strain evidence="4">Y-94</strain>
    </source>
</reference>
<feature type="compositionally biased region" description="Pro residues" evidence="1">
    <location>
        <begin position="178"/>
        <end position="188"/>
    </location>
</feature>
<evidence type="ECO:0000259" key="2">
    <source>
        <dbReference type="PROSITE" id="PS50878"/>
    </source>
</evidence>
<evidence type="ECO:0000313" key="3">
    <source>
        <dbReference type="EMBL" id="GAM37718.1"/>
    </source>
</evidence>
<feature type="region of interest" description="Disordered" evidence="1">
    <location>
        <begin position="219"/>
        <end position="255"/>
    </location>
</feature>
<dbReference type="SUPFAM" id="SSF56219">
    <property type="entry name" value="DNase I-like"/>
    <property type="match status" value="1"/>
</dbReference>
<feature type="region of interest" description="Disordered" evidence="1">
    <location>
        <begin position="1"/>
        <end position="28"/>
    </location>
</feature>
<feature type="compositionally biased region" description="Low complexity" evidence="1">
    <location>
        <begin position="157"/>
        <end position="177"/>
    </location>
</feature>
<dbReference type="InterPro" id="IPR036691">
    <property type="entry name" value="Endo/exonu/phosph_ase_sf"/>
</dbReference>